<dbReference type="EMBL" id="JAESVG020000002">
    <property type="protein sequence ID" value="KAG8629929.1"/>
    <property type="molecule type" value="Genomic_DNA"/>
</dbReference>
<evidence type="ECO:0000313" key="1">
    <source>
        <dbReference type="EMBL" id="KAG8629929.1"/>
    </source>
</evidence>
<keyword evidence="2" id="KW-1185">Reference proteome</keyword>
<reference evidence="1" key="1">
    <citation type="submission" date="2021-07" db="EMBL/GenBank/DDBJ databases">
        <title>Elsinoe batatas strain:CRI-CJ2 Genome sequencing and assembly.</title>
        <authorList>
            <person name="Huang L."/>
        </authorList>
    </citation>
    <scope>NUCLEOTIDE SEQUENCE</scope>
    <source>
        <strain evidence="1">CRI-CJ2</strain>
    </source>
</reference>
<accession>A0A8K0L582</accession>
<sequence>MAIVSSQIYSPNALGRNNAYWEGWPIAAVCPEPKPAAPQVTPVYASRYTLTDKDKEEIWRIRAEYPTMTHTQIAGKPTSAFSASSLVQSDELNESAQKLFMPHTEYLSLIDLQFQK</sequence>
<dbReference type="Proteomes" id="UP000809789">
    <property type="component" value="Unassembled WGS sequence"/>
</dbReference>
<protein>
    <submittedName>
        <fullName evidence="1">Uncharacterized protein</fullName>
    </submittedName>
</protein>
<proteinExistence type="predicted"/>
<name>A0A8K0L582_9PEZI</name>
<dbReference type="AlphaFoldDB" id="A0A8K0L582"/>
<gene>
    <name evidence="1" type="ORF">KVT40_001548</name>
</gene>
<evidence type="ECO:0000313" key="2">
    <source>
        <dbReference type="Proteomes" id="UP000809789"/>
    </source>
</evidence>
<organism evidence="1 2">
    <name type="scientific">Elsinoe batatas</name>
    <dbReference type="NCBI Taxonomy" id="2601811"/>
    <lineage>
        <taxon>Eukaryota</taxon>
        <taxon>Fungi</taxon>
        <taxon>Dikarya</taxon>
        <taxon>Ascomycota</taxon>
        <taxon>Pezizomycotina</taxon>
        <taxon>Dothideomycetes</taxon>
        <taxon>Dothideomycetidae</taxon>
        <taxon>Myriangiales</taxon>
        <taxon>Elsinoaceae</taxon>
        <taxon>Elsinoe</taxon>
    </lineage>
</organism>
<comment type="caution">
    <text evidence="1">The sequence shown here is derived from an EMBL/GenBank/DDBJ whole genome shotgun (WGS) entry which is preliminary data.</text>
</comment>